<proteinExistence type="predicted"/>
<comment type="caution">
    <text evidence="2">The sequence shown here is derived from an EMBL/GenBank/DDBJ whole genome shotgun (WGS) entry which is preliminary data.</text>
</comment>
<name>A0ABR7P495_9BACT</name>
<accession>A0ABR7P495</accession>
<reference evidence="2 3" key="1">
    <citation type="submission" date="2020-08" db="EMBL/GenBank/DDBJ databases">
        <title>Genome public.</title>
        <authorList>
            <person name="Liu C."/>
            <person name="Sun Q."/>
        </authorList>
    </citation>
    <scope>NUCLEOTIDE SEQUENCE [LARGE SCALE GENOMIC DNA]</scope>
    <source>
        <strain evidence="2 3">426_9</strain>
    </source>
</reference>
<feature type="compositionally biased region" description="Pro residues" evidence="1">
    <location>
        <begin position="28"/>
        <end position="42"/>
    </location>
</feature>
<dbReference type="PROSITE" id="PS51257">
    <property type="entry name" value="PROKAR_LIPOPROTEIN"/>
    <property type="match status" value="1"/>
</dbReference>
<dbReference type="Proteomes" id="UP000629596">
    <property type="component" value="Unassembled WGS sequence"/>
</dbReference>
<evidence type="ECO:0000313" key="3">
    <source>
        <dbReference type="Proteomes" id="UP000629596"/>
    </source>
</evidence>
<feature type="compositionally biased region" description="Acidic residues" evidence="1">
    <location>
        <begin position="295"/>
        <end position="315"/>
    </location>
</feature>
<evidence type="ECO:0000256" key="1">
    <source>
        <dbReference type="SAM" id="MobiDB-lite"/>
    </source>
</evidence>
<organism evidence="2 3">
    <name type="scientific">Parabacteroides acidifaciens</name>
    <dbReference type="NCBI Taxonomy" id="2290935"/>
    <lineage>
        <taxon>Bacteria</taxon>
        <taxon>Pseudomonadati</taxon>
        <taxon>Bacteroidota</taxon>
        <taxon>Bacteroidia</taxon>
        <taxon>Bacteroidales</taxon>
        <taxon>Tannerellaceae</taxon>
        <taxon>Parabacteroides</taxon>
    </lineage>
</organism>
<protein>
    <submittedName>
        <fullName evidence="2">Fimbrillin family protein</fullName>
    </submittedName>
</protein>
<sequence length="369" mass="39670">MTKIRDILLYVMAIGSFSVLSCCKSDDPVPPGPPTPPGPDPDLPVAAVPIRLHTQLMSRSIIESFDSTALYIAKGNSPAQYDEIWEAVATGHEIRFVPERYYPADSSALHLTGYYPQAPATDGFVDFYLDGQTDVITAKAQSGSLVEPFEEQAEPFLFRHQLALLKIKVYLSEDRPETYYLKSLGLNGSSETARLDLASGELLFGADAPKLVLYEAGAEGGMEISASSAFNGNLLVQPRTELTVDLILSKDGNPEHDLVYTGLAVHFSGDGSEGNVAYNIDIIVGSPDLPINPDNPDDPDPPVPDDPDDPDDPDYPDIPVPPVKPPVVPDDPVDPDEPSGEKPSITITATVTGWTDVPGGDLDFIPSNK</sequence>
<dbReference type="EMBL" id="JACRTI010000044">
    <property type="protein sequence ID" value="MBC8603024.1"/>
    <property type="molecule type" value="Genomic_DNA"/>
</dbReference>
<feature type="region of interest" description="Disordered" evidence="1">
    <location>
        <begin position="25"/>
        <end position="44"/>
    </location>
</feature>
<keyword evidence="3" id="KW-1185">Reference proteome</keyword>
<feature type="region of interest" description="Disordered" evidence="1">
    <location>
        <begin position="287"/>
        <end position="369"/>
    </location>
</feature>
<feature type="compositionally biased region" description="Pro residues" evidence="1">
    <location>
        <begin position="316"/>
        <end position="329"/>
    </location>
</feature>
<dbReference type="RefSeq" id="WP_158543394.1">
    <property type="nucleotide sequence ID" value="NZ_JACRTI010000044.1"/>
</dbReference>
<gene>
    <name evidence="2" type="ORF">H8784_15015</name>
</gene>
<evidence type="ECO:0000313" key="2">
    <source>
        <dbReference type="EMBL" id="MBC8603024.1"/>
    </source>
</evidence>